<evidence type="ECO:0000256" key="1">
    <source>
        <dbReference type="ARBA" id="ARBA00004141"/>
    </source>
</evidence>
<feature type="transmembrane region" description="Helical" evidence="5">
    <location>
        <begin position="242"/>
        <end position="263"/>
    </location>
</feature>
<dbReference type="Gene3D" id="1.20.1420.30">
    <property type="entry name" value="NCX, central ion-binding region"/>
    <property type="match status" value="1"/>
</dbReference>
<dbReference type="InterPro" id="IPR004837">
    <property type="entry name" value="NaCa_Exmemb"/>
</dbReference>
<evidence type="ECO:0000259" key="6">
    <source>
        <dbReference type="Pfam" id="PF01699"/>
    </source>
</evidence>
<keyword evidence="8" id="KW-1185">Reference proteome</keyword>
<evidence type="ECO:0000313" key="7">
    <source>
        <dbReference type="EMBL" id="MCC8362739.1"/>
    </source>
</evidence>
<dbReference type="Pfam" id="PF01699">
    <property type="entry name" value="Na_Ca_ex"/>
    <property type="match status" value="2"/>
</dbReference>
<comment type="caution">
    <text evidence="7">The sequence shown here is derived from an EMBL/GenBank/DDBJ whole genome shotgun (WGS) entry which is preliminary data.</text>
</comment>
<evidence type="ECO:0000313" key="8">
    <source>
        <dbReference type="Proteomes" id="UP001165293"/>
    </source>
</evidence>
<comment type="subcellular location">
    <subcellularLocation>
        <location evidence="1">Membrane</location>
        <topology evidence="1">Multi-pass membrane protein</topology>
    </subcellularLocation>
</comment>
<feature type="transmembrane region" description="Helical" evidence="5">
    <location>
        <begin position="211"/>
        <end position="230"/>
    </location>
</feature>
<feature type="transmembrane region" description="Helical" evidence="5">
    <location>
        <begin position="128"/>
        <end position="147"/>
    </location>
</feature>
<dbReference type="EMBL" id="JAJGAK010000001">
    <property type="protein sequence ID" value="MCC8362739.1"/>
    <property type="molecule type" value="Genomic_DNA"/>
</dbReference>
<gene>
    <name evidence="7" type="ORF">LK996_06575</name>
</gene>
<feature type="domain" description="Sodium/calcium exchanger membrane region" evidence="6">
    <location>
        <begin position="175"/>
        <end position="314"/>
    </location>
</feature>
<feature type="domain" description="Sodium/calcium exchanger membrane region" evidence="6">
    <location>
        <begin position="5"/>
        <end position="146"/>
    </location>
</feature>
<sequence length="319" mass="32744">MLETWGMFLLGLLFLMLGGDSVVKGASGLARHYGLSPFVAGLVLVAFATSIPELVVNGRAAFVGAQSLALGNAVGSNLVNFGLTLGLAAIGATGALVVRWRVLSPLLVCFIVLGIATIGLGLDDVLSRIDGMLLLLAFVAVVAFALARSRSDTEEVHKVLSDYTETRGGLGLNAARLVISAVVLFFGAKWIVQSAPTVGASMGMGPLLTGLVPVAIGTALPEIAAAVLAARRGQGELVAGHVIGSSLCNLTLVLGGMATFRALPLPASFVKFELPAAIAFAIALYPMLRGDLRISRIEGGILVAAYAAWLVFVLASGAH</sequence>
<reference evidence="7" key="1">
    <citation type="submission" date="2021-10" db="EMBL/GenBank/DDBJ databases">
        <authorList>
            <person name="Lyu M."/>
            <person name="Wang X."/>
            <person name="Meng X."/>
            <person name="Xu K."/>
        </authorList>
    </citation>
    <scope>NUCLEOTIDE SEQUENCE</scope>
    <source>
        <strain evidence="7">A6</strain>
    </source>
</reference>
<keyword evidence="4 5" id="KW-0472">Membrane</keyword>
<protein>
    <submittedName>
        <fullName evidence="7">Sodium:calcium antiporter</fullName>
    </submittedName>
</protein>
<dbReference type="Proteomes" id="UP001165293">
    <property type="component" value="Unassembled WGS sequence"/>
</dbReference>
<feature type="transmembrane region" description="Helical" evidence="5">
    <location>
        <begin position="300"/>
        <end position="318"/>
    </location>
</feature>
<feature type="transmembrane region" description="Helical" evidence="5">
    <location>
        <begin position="168"/>
        <end position="191"/>
    </location>
</feature>
<feature type="transmembrane region" description="Helical" evidence="5">
    <location>
        <begin position="78"/>
        <end position="98"/>
    </location>
</feature>
<evidence type="ECO:0000256" key="2">
    <source>
        <dbReference type="ARBA" id="ARBA00022692"/>
    </source>
</evidence>
<dbReference type="InterPro" id="IPR004481">
    <property type="entry name" value="K/Na/Ca-exchanger"/>
</dbReference>
<dbReference type="RefSeq" id="WP_230526319.1">
    <property type="nucleotide sequence ID" value="NZ_JAJGAK010000001.1"/>
</dbReference>
<evidence type="ECO:0000256" key="4">
    <source>
        <dbReference type="ARBA" id="ARBA00023136"/>
    </source>
</evidence>
<keyword evidence="3 5" id="KW-1133">Transmembrane helix</keyword>
<feature type="transmembrane region" description="Helical" evidence="5">
    <location>
        <begin position="269"/>
        <end position="288"/>
    </location>
</feature>
<evidence type="ECO:0000256" key="3">
    <source>
        <dbReference type="ARBA" id="ARBA00022989"/>
    </source>
</evidence>
<dbReference type="PANTHER" id="PTHR10846">
    <property type="entry name" value="SODIUM/POTASSIUM/CALCIUM EXCHANGER"/>
    <property type="match status" value="1"/>
</dbReference>
<proteinExistence type="predicted"/>
<evidence type="ECO:0000256" key="5">
    <source>
        <dbReference type="SAM" id="Phobius"/>
    </source>
</evidence>
<accession>A0ABS8JGQ7</accession>
<keyword evidence="2 5" id="KW-0812">Transmembrane</keyword>
<name>A0ABS8JGQ7_9GAMM</name>
<feature type="transmembrane region" description="Helical" evidence="5">
    <location>
        <begin position="105"/>
        <end position="122"/>
    </location>
</feature>
<dbReference type="PANTHER" id="PTHR10846:SF8">
    <property type="entry name" value="INNER MEMBRANE PROTEIN YRBG"/>
    <property type="match status" value="1"/>
</dbReference>
<organism evidence="7 8">
    <name type="scientific">Noviluteimonas lactosilytica</name>
    <dbReference type="NCBI Taxonomy" id="2888523"/>
    <lineage>
        <taxon>Bacteria</taxon>
        <taxon>Pseudomonadati</taxon>
        <taxon>Pseudomonadota</taxon>
        <taxon>Gammaproteobacteria</taxon>
        <taxon>Lysobacterales</taxon>
        <taxon>Lysobacteraceae</taxon>
        <taxon>Noviluteimonas</taxon>
    </lineage>
</organism>
<dbReference type="InterPro" id="IPR044880">
    <property type="entry name" value="NCX_ion-bd_dom_sf"/>
</dbReference>